<comment type="caution">
    <text evidence="2">The sequence shown here is derived from an EMBL/GenBank/DDBJ whole genome shotgun (WGS) entry which is preliminary data.</text>
</comment>
<keyword evidence="1" id="KW-1133">Transmembrane helix</keyword>
<dbReference type="RefSeq" id="WP_160954388.1">
    <property type="nucleotide sequence ID" value="NZ_WWEQ01000118.1"/>
</dbReference>
<feature type="transmembrane region" description="Helical" evidence="1">
    <location>
        <begin position="47"/>
        <end position="75"/>
    </location>
</feature>
<accession>A0A6N9HAE4</accession>
<gene>
    <name evidence="2" type="ORF">GSY69_13740</name>
</gene>
<keyword evidence="3" id="KW-1185">Reference proteome</keyword>
<organism evidence="2 3">
    <name type="scientific">Brevibacterium rongguiense</name>
    <dbReference type="NCBI Taxonomy" id="2695267"/>
    <lineage>
        <taxon>Bacteria</taxon>
        <taxon>Bacillati</taxon>
        <taxon>Actinomycetota</taxon>
        <taxon>Actinomycetes</taxon>
        <taxon>Micrococcales</taxon>
        <taxon>Brevibacteriaceae</taxon>
        <taxon>Brevibacterium</taxon>
    </lineage>
</organism>
<reference evidence="2 3" key="1">
    <citation type="submission" date="2020-01" db="EMBL/GenBank/DDBJ databases">
        <authorList>
            <person name="Deng T."/>
        </authorList>
    </citation>
    <scope>NUCLEOTIDE SEQUENCE [LARGE SCALE GENOMIC DNA]</scope>
    <source>
        <strain evidence="2 3">5221</strain>
    </source>
</reference>
<feature type="transmembrane region" description="Helical" evidence="1">
    <location>
        <begin position="12"/>
        <end position="35"/>
    </location>
</feature>
<name>A0A6N9HAE4_9MICO</name>
<evidence type="ECO:0000313" key="2">
    <source>
        <dbReference type="EMBL" id="MYM20989.1"/>
    </source>
</evidence>
<dbReference type="Proteomes" id="UP000469215">
    <property type="component" value="Unassembled WGS sequence"/>
</dbReference>
<evidence type="ECO:0000313" key="3">
    <source>
        <dbReference type="Proteomes" id="UP000469215"/>
    </source>
</evidence>
<dbReference type="AlphaFoldDB" id="A0A6N9HAE4"/>
<keyword evidence="1" id="KW-0812">Transmembrane</keyword>
<evidence type="ECO:0000256" key="1">
    <source>
        <dbReference type="SAM" id="Phobius"/>
    </source>
</evidence>
<sequence length="82" mass="8171">MGPTFKQLAIIALPVAGIGLLAMAGLSLGYGLALVPTHRGPRRRRSPAAVVAAALMAASGIALIVAMSPAALALLRTGLSLN</sequence>
<proteinExistence type="predicted"/>
<dbReference type="EMBL" id="WWEQ01000118">
    <property type="protein sequence ID" value="MYM20989.1"/>
    <property type="molecule type" value="Genomic_DNA"/>
</dbReference>
<protein>
    <submittedName>
        <fullName evidence="2">Uncharacterized protein</fullName>
    </submittedName>
</protein>
<keyword evidence="1" id="KW-0472">Membrane</keyword>